<keyword evidence="10 11" id="KW-0413">Isomerase</keyword>
<dbReference type="GO" id="GO:0006094">
    <property type="term" value="P:gluconeogenesis"/>
    <property type="evidence" value="ECO:0007669"/>
    <property type="project" value="UniProtKB-UniPathway"/>
</dbReference>
<dbReference type="EC" id="5.3.1.1" evidence="6 11"/>
<name>A0A854QG05_CRYNE</name>
<dbReference type="InterPro" id="IPR000652">
    <property type="entry name" value="Triosephosphate_isomerase"/>
</dbReference>
<evidence type="ECO:0000256" key="7">
    <source>
        <dbReference type="ARBA" id="ARBA00019397"/>
    </source>
</evidence>
<dbReference type="UniPathway" id="UPA00138"/>
<keyword evidence="9 11" id="KW-0324">Glycolysis</keyword>
<comment type="similarity">
    <text evidence="4 11">Belongs to the triosephosphate isomerase family.</text>
</comment>
<comment type="subunit">
    <text evidence="5">Homodimer.</text>
</comment>
<dbReference type="HAMAP" id="MF_00147_B">
    <property type="entry name" value="TIM_B"/>
    <property type="match status" value="1"/>
</dbReference>
<dbReference type="PROSITE" id="PS00171">
    <property type="entry name" value="TIM_1"/>
    <property type="match status" value="1"/>
</dbReference>
<dbReference type="OrthoDB" id="6715177at2759"/>
<dbReference type="InterPro" id="IPR022896">
    <property type="entry name" value="TrioseP_Isoase_bac/euk"/>
</dbReference>
<accession>A0A854QG05</accession>
<evidence type="ECO:0000256" key="1">
    <source>
        <dbReference type="ARBA" id="ARBA00000474"/>
    </source>
</evidence>
<dbReference type="PANTHER" id="PTHR21139">
    <property type="entry name" value="TRIOSEPHOSPHATE ISOMERASE"/>
    <property type="match status" value="1"/>
</dbReference>
<evidence type="ECO:0000313" key="12">
    <source>
        <dbReference type="EMBL" id="OXG20038.1"/>
    </source>
</evidence>
<evidence type="ECO:0000256" key="11">
    <source>
        <dbReference type="RuleBase" id="RU363013"/>
    </source>
</evidence>
<dbReference type="InterPro" id="IPR020861">
    <property type="entry name" value="Triosephosphate_isomerase_AS"/>
</dbReference>
<dbReference type="UniPathway" id="UPA00109">
    <property type="reaction ID" value="UER00189"/>
</dbReference>
<dbReference type="GO" id="GO:0046166">
    <property type="term" value="P:glyceraldehyde-3-phosphate biosynthetic process"/>
    <property type="evidence" value="ECO:0007669"/>
    <property type="project" value="TreeGrafter"/>
</dbReference>
<dbReference type="GO" id="GO:0005829">
    <property type="term" value="C:cytosol"/>
    <property type="evidence" value="ECO:0007669"/>
    <property type="project" value="TreeGrafter"/>
</dbReference>
<dbReference type="GO" id="GO:0006096">
    <property type="term" value="P:glycolytic process"/>
    <property type="evidence" value="ECO:0007669"/>
    <property type="project" value="UniProtKB-UniPathway"/>
</dbReference>
<protein>
    <recommendedName>
        <fullName evidence="7 11">Triosephosphate isomerase</fullName>
        <ecNumber evidence="6 11">5.3.1.1</ecNumber>
    </recommendedName>
</protein>
<dbReference type="SUPFAM" id="SSF51351">
    <property type="entry name" value="Triosephosphate isomerase (TIM)"/>
    <property type="match status" value="2"/>
</dbReference>
<comment type="pathway">
    <text evidence="3 11">Carbohydrate biosynthesis; gluconeogenesis.</text>
</comment>
<dbReference type="Pfam" id="PF00121">
    <property type="entry name" value="TIM"/>
    <property type="match status" value="2"/>
</dbReference>
<dbReference type="Proteomes" id="UP000199727">
    <property type="component" value="Unassembled WGS sequence"/>
</dbReference>
<dbReference type="CDD" id="cd00311">
    <property type="entry name" value="TIM"/>
    <property type="match status" value="1"/>
</dbReference>
<evidence type="ECO:0000256" key="8">
    <source>
        <dbReference type="ARBA" id="ARBA00022432"/>
    </source>
</evidence>
<evidence type="ECO:0000256" key="6">
    <source>
        <dbReference type="ARBA" id="ARBA00011940"/>
    </source>
</evidence>
<dbReference type="PANTHER" id="PTHR21139:SF41">
    <property type="entry name" value="TRIOSEPHOSPHATE ISOMERASE"/>
    <property type="match status" value="1"/>
</dbReference>
<proteinExistence type="inferred from homology"/>
<evidence type="ECO:0000256" key="4">
    <source>
        <dbReference type="ARBA" id="ARBA00007422"/>
    </source>
</evidence>
<dbReference type="InterPro" id="IPR013785">
    <property type="entry name" value="Aldolase_TIM"/>
</dbReference>
<dbReference type="EMBL" id="AMKT01000049">
    <property type="protein sequence ID" value="OXG20038.1"/>
    <property type="molecule type" value="Genomic_DNA"/>
</dbReference>
<dbReference type="InterPro" id="IPR035990">
    <property type="entry name" value="TIM_sf"/>
</dbReference>
<dbReference type="GO" id="GO:0004807">
    <property type="term" value="F:triose-phosphate isomerase activity"/>
    <property type="evidence" value="ECO:0007669"/>
    <property type="project" value="UniProtKB-EC"/>
</dbReference>
<dbReference type="GO" id="GO:0019563">
    <property type="term" value="P:glycerol catabolic process"/>
    <property type="evidence" value="ECO:0007669"/>
    <property type="project" value="TreeGrafter"/>
</dbReference>
<evidence type="ECO:0000313" key="13">
    <source>
        <dbReference type="Proteomes" id="UP000199727"/>
    </source>
</evidence>
<dbReference type="NCBIfam" id="TIGR00419">
    <property type="entry name" value="tim"/>
    <property type="match status" value="1"/>
</dbReference>
<evidence type="ECO:0000256" key="2">
    <source>
        <dbReference type="ARBA" id="ARBA00004680"/>
    </source>
</evidence>
<evidence type="ECO:0000256" key="5">
    <source>
        <dbReference type="ARBA" id="ARBA00011738"/>
    </source>
</evidence>
<evidence type="ECO:0000256" key="10">
    <source>
        <dbReference type="ARBA" id="ARBA00023235"/>
    </source>
</evidence>
<keyword evidence="8 11" id="KW-0312">Gluconeogenesis</keyword>
<dbReference type="PROSITE" id="PS51440">
    <property type="entry name" value="TIM_2"/>
    <property type="match status" value="1"/>
</dbReference>
<evidence type="ECO:0000256" key="9">
    <source>
        <dbReference type="ARBA" id="ARBA00023152"/>
    </source>
</evidence>
<organism evidence="12 13">
    <name type="scientific">Cryptococcus neoformans Tu259-1</name>
    <dbReference type="NCBI Taxonomy" id="1230072"/>
    <lineage>
        <taxon>Eukaryota</taxon>
        <taxon>Fungi</taxon>
        <taxon>Dikarya</taxon>
        <taxon>Basidiomycota</taxon>
        <taxon>Agaricomycotina</taxon>
        <taxon>Tremellomycetes</taxon>
        <taxon>Tremellales</taxon>
        <taxon>Cryptococcaceae</taxon>
        <taxon>Cryptococcus</taxon>
        <taxon>Cryptococcus neoformans species complex</taxon>
    </lineage>
</organism>
<evidence type="ECO:0000256" key="3">
    <source>
        <dbReference type="ARBA" id="ARBA00004742"/>
    </source>
</evidence>
<gene>
    <name evidence="12" type="ORF">C361_04100</name>
</gene>
<reference evidence="12 13" key="1">
    <citation type="submission" date="2017-06" db="EMBL/GenBank/DDBJ databases">
        <title>Global population genomics of the pathogenic fungus Cryptococcus neoformans var. grubii.</title>
        <authorList>
            <person name="Cuomo C."/>
            <person name="Litvintseva A."/>
            <person name="Chen Y."/>
            <person name="Young S."/>
            <person name="Zeng Q."/>
            <person name="Chapman S."/>
            <person name="Gujja S."/>
            <person name="Saif S."/>
            <person name="Birren B."/>
        </authorList>
    </citation>
    <scope>NUCLEOTIDE SEQUENCE [LARGE SCALE GENOMIC DNA]</scope>
    <source>
        <strain evidence="12 13">Tu259-1</strain>
    </source>
</reference>
<dbReference type="Gene3D" id="3.20.20.70">
    <property type="entry name" value="Aldolase class I"/>
    <property type="match status" value="1"/>
</dbReference>
<comment type="caution">
    <text evidence="12">The sequence shown here is derived from an EMBL/GenBank/DDBJ whole genome shotgun (WGS) entry which is preliminary data.</text>
</comment>
<comment type="catalytic activity">
    <reaction evidence="1 11">
        <text>D-glyceraldehyde 3-phosphate = dihydroxyacetone phosphate</text>
        <dbReference type="Rhea" id="RHEA:18585"/>
        <dbReference type="ChEBI" id="CHEBI:57642"/>
        <dbReference type="ChEBI" id="CHEBI:59776"/>
        <dbReference type="EC" id="5.3.1.1"/>
    </reaction>
</comment>
<comment type="pathway">
    <text evidence="2 11">Carbohydrate degradation; glycolysis; D-glyceraldehyde 3-phosphate from glycerone phosphate: step 1/1.</text>
</comment>
<dbReference type="AlphaFoldDB" id="A0A854QG05"/>
<sequence>MPRQFFIGGNFKMNGSLESIEKIVRSINDAKLDGTNQVVIAPPALYLLKVQSELDAPTEVSAQNAFTESSGAFTGEIAPQQLKDANVHWVILGHSERRSLFGDTDKLVADKVSLGFSSAPIPLYAPPFPALTHLKTLQTKAALSAGLSVIACIGESLQERESDQTMTVVERQLEAIAGAIDGDAWKRIVIAYEPVWAIGTGKVATVSQAQEVHAAIRSWLARRASPEIAESTRIIYGGSVNGKNCGELSEAKDIDGFLVGGASLKPEFIDICKSGKKA</sequence>